<organism evidence="2 3">
    <name type="scientific">Bradyrhizobium lablabi</name>
    <dbReference type="NCBI Taxonomy" id="722472"/>
    <lineage>
        <taxon>Bacteria</taxon>
        <taxon>Pseudomonadati</taxon>
        <taxon>Pseudomonadota</taxon>
        <taxon>Alphaproteobacteria</taxon>
        <taxon>Hyphomicrobiales</taxon>
        <taxon>Nitrobacteraceae</taxon>
        <taxon>Bradyrhizobium</taxon>
    </lineage>
</organism>
<feature type="compositionally biased region" description="Basic and acidic residues" evidence="1">
    <location>
        <begin position="93"/>
        <end position="102"/>
    </location>
</feature>
<evidence type="ECO:0000313" key="2">
    <source>
        <dbReference type="EMBL" id="SED75129.1"/>
    </source>
</evidence>
<name>A0A1M7CUG3_9BRAD</name>
<evidence type="ECO:0000313" key="3">
    <source>
        <dbReference type="Proteomes" id="UP000183208"/>
    </source>
</evidence>
<protein>
    <submittedName>
        <fullName evidence="2">Uncharacterized protein</fullName>
    </submittedName>
</protein>
<feature type="region of interest" description="Disordered" evidence="1">
    <location>
        <begin position="73"/>
        <end position="108"/>
    </location>
</feature>
<dbReference type="AlphaFoldDB" id="A0A1M7CUG3"/>
<reference evidence="2 3" key="1">
    <citation type="submission" date="2016-10" db="EMBL/GenBank/DDBJ databases">
        <authorList>
            <person name="de Groot N.N."/>
        </authorList>
    </citation>
    <scope>NUCLEOTIDE SEQUENCE [LARGE SCALE GENOMIC DNA]</scope>
    <source>
        <strain evidence="2 3">GAS522</strain>
    </source>
</reference>
<proteinExistence type="predicted"/>
<dbReference type="OrthoDB" id="217645at2"/>
<sequence>MGARCFLEQKWLIDAVIAAVGLDWDGWLRRVAPAGFEGMGDWAAISKQVRRYDETTLSFAEFAERRETRGKNALAAGDIESGRVASKPLADPSEDRFGRDRTAVVSSN</sequence>
<dbReference type="Proteomes" id="UP000183208">
    <property type="component" value="Unassembled WGS sequence"/>
</dbReference>
<dbReference type="RefSeq" id="WP_074824805.1">
    <property type="nucleotide sequence ID" value="NZ_FNTI01000001.1"/>
</dbReference>
<gene>
    <name evidence="2" type="ORF">SAMN05444171_5035</name>
</gene>
<dbReference type="EMBL" id="FNTI01000001">
    <property type="protein sequence ID" value="SED75129.1"/>
    <property type="molecule type" value="Genomic_DNA"/>
</dbReference>
<accession>A0A1M7CUG3</accession>
<evidence type="ECO:0000256" key="1">
    <source>
        <dbReference type="SAM" id="MobiDB-lite"/>
    </source>
</evidence>